<feature type="compositionally biased region" description="Polar residues" evidence="1">
    <location>
        <begin position="1"/>
        <end position="16"/>
    </location>
</feature>
<reference evidence="2 3" key="1">
    <citation type="journal article" date="2015" name="Genome Announc.">
        <title>Complete Genome Sequences for Two Strains of a Novel Fastidious, Partially Acid-Fast, Gram-Positive Corynebacterineae Bacterium, Derived from Human Clinical Samples.</title>
        <authorList>
            <person name="Nicholson A.C."/>
            <person name="Bell M."/>
            <person name="Humrighouse B.W."/>
            <person name="McQuiston J.R."/>
        </authorList>
    </citation>
    <scope>NUCLEOTIDE SEQUENCE [LARGE SCALE GENOMIC DNA]</scope>
    <source>
        <strain evidence="2 3">X1698</strain>
    </source>
</reference>
<proteinExistence type="predicted"/>
<name>A0A0M4MXW8_9ACTN</name>
<sequence length="91" mass="8717">MRGSGSRSEVTANGSKISGGGGGVPSEDVRRGRSPVAEAVLGAAVPVVSDAAFVSDAAPHAVSEVASSAGVSAASAAPELAPCLRGRKEGT</sequence>
<feature type="region of interest" description="Disordered" evidence="1">
    <location>
        <begin position="64"/>
        <end position="91"/>
    </location>
</feature>
<feature type="compositionally biased region" description="Low complexity" evidence="1">
    <location>
        <begin position="64"/>
        <end position="77"/>
    </location>
</feature>
<protein>
    <submittedName>
        <fullName evidence="2">Uncharacterized protein</fullName>
    </submittedName>
</protein>
<evidence type="ECO:0000313" key="2">
    <source>
        <dbReference type="EMBL" id="ALE19106.1"/>
    </source>
</evidence>
<accession>A0A0M4MXW8</accession>
<feature type="region of interest" description="Disordered" evidence="1">
    <location>
        <begin position="1"/>
        <end position="33"/>
    </location>
</feature>
<dbReference type="KEGG" id="cbq:AL705_05265"/>
<evidence type="ECO:0000313" key="3">
    <source>
        <dbReference type="Proteomes" id="UP000068137"/>
    </source>
</evidence>
<dbReference type="EMBL" id="CP012390">
    <property type="protein sequence ID" value="ALE19106.1"/>
    <property type="molecule type" value="Genomic_DNA"/>
</dbReference>
<gene>
    <name evidence="2" type="ORF">AL705_05265</name>
</gene>
<organism evidence="2 3">
    <name type="scientific">Lawsonella clevelandensis</name>
    <dbReference type="NCBI Taxonomy" id="1528099"/>
    <lineage>
        <taxon>Bacteria</taxon>
        <taxon>Bacillati</taxon>
        <taxon>Actinomycetota</taxon>
        <taxon>Actinomycetes</taxon>
        <taxon>Mycobacteriales</taxon>
        <taxon>Lawsonellaceae</taxon>
        <taxon>Lawsonella</taxon>
    </lineage>
</organism>
<evidence type="ECO:0000256" key="1">
    <source>
        <dbReference type="SAM" id="MobiDB-lite"/>
    </source>
</evidence>
<dbReference type="AlphaFoldDB" id="A0A0M4MXW8"/>
<dbReference type="Proteomes" id="UP000068137">
    <property type="component" value="Chromosome"/>
</dbReference>